<evidence type="ECO:0000256" key="2">
    <source>
        <dbReference type="PROSITE-ProRule" id="PRU00035"/>
    </source>
</evidence>
<feature type="region of interest" description="Disordered" evidence="3">
    <location>
        <begin position="247"/>
        <end position="334"/>
    </location>
</feature>
<accession>A0ABD3QH24</accession>
<name>A0ABD3QH24_9STRA</name>
<dbReference type="InterPro" id="IPR001487">
    <property type="entry name" value="Bromodomain"/>
</dbReference>
<feature type="compositionally biased region" description="Acidic residues" evidence="3">
    <location>
        <begin position="279"/>
        <end position="288"/>
    </location>
</feature>
<dbReference type="PRINTS" id="PR00503">
    <property type="entry name" value="BROMODOMAIN"/>
</dbReference>
<dbReference type="PANTHER" id="PTHR46136">
    <property type="entry name" value="TRANSCRIPTION FACTOR GTE8"/>
    <property type="match status" value="1"/>
</dbReference>
<dbReference type="EMBL" id="JALLAZ020000241">
    <property type="protein sequence ID" value="KAL3799662.1"/>
    <property type="molecule type" value="Genomic_DNA"/>
</dbReference>
<evidence type="ECO:0000313" key="6">
    <source>
        <dbReference type="Proteomes" id="UP001530315"/>
    </source>
</evidence>
<dbReference type="PROSITE" id="PS50014">
    <property type="entry name" value="BROMODOMAIN_2"/>
    <property type="match status" value="1"/>
</dbReference>
<dbReference type="AlphaFoldDB" id="A0ABD3QH24"/>
<proteinExistence type="predicted"/>
<evidence type="ECO:0000313" key="5">
    <source>
        <dbReference type="EMBL" id="KAL3799662.1"/>
    </source>
</evidence>
<feature type="domain" description="Bromo" evidence="4">
    <location>
        <begin position="791"/>
        <end position="883"/>
    </location>
</feature>
<feature type="compositionally biased region" description="Basic residues" evidence="3">
    <location>
        <begin position="506"/>
        <end position="517"/>
    </location>
</feature>
<dbReference type="SMART" id="SM00297">
    <property type="entry name" value="BROMO"/>
    <property type="match status" value="1"/>
</dbReference>
<dbReference type="CDD" id="cd04369">
    <property type="entry name" value="Bromodomain"/>
    <property type="match status" value="1"/>
</dbReference>
<feature type="compositionally biased region" description="Low complexity" evidence="3">
    <location>
        <begin position="296"/>
        <end position="328"/>
    </location>
</feature>
<gene>
    <name evidence="5" type="ORF">ACHAW5_004311</name>
</gene>
<dbReference type="InterPro" id="IPR052442">
    <property type="entry name" value="Env_Response_Regulator"/>
</dbReference>
<dbReference type="CDD" id="cd15566">
    <property type="entry name" value="PHD3_NSD"/>
    <property type="match status" value="1"/>
</dbReference>
<keyword evidence="1 2" id="KW-0103">Bromodomain</keyword>
<dbReference type="PANTHER" id="PTHR46136:SF1">
    <property type="entry name" value="TRANSCRIPTION FACTOR GTE11-RELATED"/>
    <property type="match status" value="1"/>
</dbReference>
<protein>
    <recommendedName>
        <fullName evidence="4">Bromo domain-containing protein</fullName>
    </recommendedName>
</protein>
<feature type="compositionally biased region" description="Gly residues" evidence="3">
    <location>
        <begin position="138"/>
        <end position="151"/>
    </location>
</feature>
<sequence length="1142" mass="125604">MSSSSMRLCSLDPPKYGWTACGGVSSILEPHEGGGGGDGDGHRLDARGYHLGLAGYEVRDVRTGELLCDSDAVDTNHYWRPPRSLVCPVTVRFPLDDDDDDDDEDDDDDDVIDKEKKDDEEGMETATDSRQPRNRTAYGGGVGGGGAGGGSLPAKNDATTTTTNTTTTTTTTKSQRIVVNQVVEWDLADPHTPAPEEYVARLASEYGLTFRVAMDLESSIRRQLDDYCRPYVYSSRLAFRAPLAARDPYGSERPTSHVGPPESRWGPSWRGGGAGRDVADDDDDDYDYYDYGPKTGGTARAPSGRSSSSSSSSSSGRGSGTARRAPAAVKPDRGEIRVVPRDRVPVPNPKGDVHAAEVLRRARSMSERIVSDRGGRGEATLARVSNEMCHVCHHRKVSGLTFHCGRHTYCDYHCATRLGFRCNDYDSKNPLVSTDINIPIDHCPVCTLRCTCSKCVRRLEDAAGVLKAECQRQNVSAEDVVMDGLYELCSDYLRDDRDGGGYSGVGRKKHEKKRKGTSAKARIDQVSEQAARGTGPAAGGGGGSKRIRSPGSHDVDGAVRPRHSTSRSTRSSPSATEDNDSSAADGRPSKRRKVETTNPRTGVLKVPPSAFPREVFLGKDLDPSTPDDLMKVFTPDGSFSTNNPVGPSGSIGVIAAQTYQNFIPYSPTIHPNFFVCVACGSEDETERIVCIRCPRSYHPKCFENDSCLTSIANDSSSGDRDTPKKRECKRCEYDKLVRPEEDISSGISAMNNTPEKKRIDKAYGKYKAGAQSYTFMSLILWELLQILEKLKSYEYGEIFSVPVDTELIPDYLLTIAKPIDYGTIISKLENGGYSPSSSDDHTKCNNAVEPLDSMEEVVLYALMDTFQVYHNCLLYNPKGSAFYRAGNVQKRKWTAYFEKHIKDRIPEGVTSRLGVFWKSCKSERKLTVRSRHFQTKSQEGRGSMALAVFDPDTRKIVKQYSSKASGRTAALMLLSDGYACEWDLTTGNVKHRMEMAEDPTRPLFGYQWIPTEKIKTGNFKIKPVDHPASPTPSKIVILKEDTVGGCQRLGEFESEEAAYSDWLSEKAASFSVDHGCSGESLSDFLVLYLDGDRSINGIVWNRVQPREDNLTNVLPMSPGKVLVEDEQAAMSPRKVESEECRK</sequence>
<dbReference type="Proteomes" id="UP001530315">
    <property type="component" value="Unassembled WGS sequence"/>
</dbReference>
<dbReference type="InterPro" id="IPR036427">
    <property type="entry name" value="Bromodomain-like_sf"/>
</dbReference>
<feature type="region of interest" description="Disordered" evidence="3">
    <location>
        <begin position="94"/>
        <end position="172"/>
    </location>
</feature>
<evidence type="ECO:0000256" key="3">
    <source>
        <dbReference type="SAM" id="MobiDB-lite"/>
    </source>
</evidence>
<dbReference type="SUPFAM" id="SSF47370">
    <property type="entry name" value="Bromodomain"/>
    <property type="match status" value="1"/>
</dbReference>
<keyword evidence="6" id="KW-1185">Reference proteome</keyword>
<comment type="caution">
    <text evidence="5">The sequence shown here is derived from an EMBL/GenBank/DDBJ whole genome shotgun (WGS) entry which is preliminary data.</text>
</comment>
<feature type="region of interest" description="Disordered" evidence="3">
    <location>
        <begin position="500"/>
        <end position="607"/>
    </location>
</feature>
<feature type="compositionally biased region" description="Acidic residues" evidence="3">
    <location>
        <begin position="96"/>
        <end position="112"/>
    </location>
</feature>
<feature type="compositionally biased region" description="Low complexity" evidence="3">
    <location>
        <begin position="159"/>
        <end position="172"/>
    </location>
</feature>
<evidence type="ECO:0000259" key="4">
    <source>
        <dbReference type="PROSITE" id="PS50014"/>
    </source>
</evidence>
<dbReference type="Gene3D" id="1.20.920.10">
    <property type="entry name" value="Bromodomain-like"/>
    <property type="match status" value="1"/>
</dbReference>
<dbReference type="Pfam" id="PF00439">
    <property type="entry name" value="Bromodomain"/>
    <property type="match status" value="1"/>
</dbReference>
<organism evidence="5 6">
    <name type="scientific">Stephanodiscus triporus</name>
    <dbReference type="NCBI Taxonomy" id="2934178"/>
    <lineage>
        <taxon>Eukaryota</taxon>
        <taxon>Sar</taxon>
        <taxon>Stramenopiles</taxon>
        <taxon>Ochrophyta</taxon>
        <taxon>Bacillariophyta</taxon>
        <taxon>Coscinodiscophyceae</taxon>
        <taxon>Thalassiosirophycidae</taxon>
        <taxon>Stephanodiscales</taxon>
        <taxon>Stephanodiscaceae</taxon>
        <taxon>Stephanodiscus</taxon>
    </lineage>
</organism>
<reference evidence="5 6" key="1">
    <citation type="submission" date="2024-10" db="EMBL/GenBank/DDBJ databases">
        <title>Updated reference genomes for cyclostephanoid diatoms.</title>
        <authorList>
            <person name="Roberts W.R."/>
            <person name="Alverson A.J."/>
        </authorList>
    </citation>
    <scope>NUCLEOTIDE SEQUENCE [LARGE SCALE GENOMIC DNA]</scope>
    <source>
        <strain evidence="5 6">AJA276-08</strain>
    </source>
</reference>
<evidence type="ECO:0000256" key="1">
    <source>
        <dbReference type="ARBA" id="ARBA00023117"/>
    </source>
</evidence>